<dbReference type="EMBL" id="AP017368">
    <property type="protein sequence ID" value="BAV91568.1"/>
    <property type="molecule type" value="Genomic_DNA"/>
</dbReference>
<keyword evidence="3" id="KW-1185">Reference proteome</keyword>
<dbReference type="Proteomes" id="UP000242645">
    <property type="component" value="Chromosome"/>
</dbReference>
<feature type="chain" id="PRO_5009618638" description="Secreted protein" evidence="1">
    <location>
        <begin position="28"/>
        <end position="125"/>
    </location>
</feature>
<proteinExistence type="predicted"/>
<sequence length="125" mass="13283">MQQQMNVIARTLIVMLAAVWLSPVAGHACSSCSACDTFLTGAGKQDGTGHAAARHKTSADKPCTMKICFPSKIPALTLHFKFFHLHAESTPLATSDGCVTPAYADALFRPPRSAPQEGDSRPSRA</sequence>
<gene>
    <name evidence="2" type="ORF">RSDT_0056</name>
</gene>
<name>A0A1J1E2A9_9BACT</name>
<accession>A0A1J1E2A9</accession>
<evidence type="ECO:0000256" key="1">
    <source>
        <dbReference type="SAM" id="SignalP"/>
    </source>
</evidence>
<dbReference type="RefSeq" id="WP_145954785.1">
    <property type="nucleotide sequence ID" value="NZ_AP017368.1"/>
</dbReference>
<reference evidence="2 3" key="1">
    <citation type="journal article" date="2017" name="ISME J.">
        <title>Genome of 'Ca. Desulfovibrio trichonymphae', an H2-oxidizing bacterium in a tripartite symbiotic system within a protist cell in the termite gut.</title>
        <authorList>
            <person name="Kuwahara H."/>
            <person name="Yuki M."/>
            <person name="Izawa K."/>
            <person name="Ohkuma M."/>
            <person name="Hongoh Y."/>
        </authorList>
    </citation>
    <scope>NUCLEOTIDE SEQUENCE [LARGE SCALE GENOMIC DNA]</scope>
    <source>
        <strain evidence="2 3">Rs-N31</strain>
    </source>
</reference>
<dbReference type="KEGG" id="dtr:RSDT_0056"/>
<dbReference type="AlphaFoldDB" id="A0A1J1E2A9"/>
<protein>
    <recommendedName>
        <fullName evidence="4">Secreted protein</fullName>
    </recommendedName>
</protein>
<evidence type="ECO:0000313" key="2">
    <source>
        <dbReference type="EMBL" id="BAV91568.1"/>
    </source>
</evidence>
<evidence type="ECO:0000313" key="3">
    <source>
        <dbReference type="Proteomes" id="UP000242645"/>
    </source>
</evidence>
<organism evidence="2 3">
    <name type="scientific">Candidatus Desulfovibrio trichonymphae</name>
    <dbReference type="NCBI Taxonomy" id="1725232"/>
    <lineage>
        <taxon>Bacteria</taxon>
        <taxon>Pseudomonadati</taxon>
        <taxon>Thermodesulfobacteriota</taxon>
        <taxon>Desulfovibrionia</taxon>
        <taxon>Desulfovibrionales</taxon>
        <taxon>Desulfovibrionaceae</taxon>
        <taxon>Desulfovibrio</taxon>
    </lineage>
</organism>
<evidence type="ECO:0008006" key="4">
    <source>
        <dbReference type="Google" id="ProtNLM"/>
    </source>
</evidence>
<feature type="signal peptide" evidence="1">
    <location>
        <begin position="1"/>
        <end position="27"/>
    </location>
</feature>
<keyword evidence="1" id="KW-0732">Signal</keyword>